<dbReference type="RefSeq" id="WP_132000902.1">
    <property type="nucleotide sequence ID" value="NZ_SMFK01000001.1"/>
</dbReference>
<keyword evidence="3" id="KW-1185">Reference proteome</keyword>
<keyword evidence="1" id="KW-0732">Signal</keyword>
<sequence>MYKILQLSFFLFFLETVSFGSTITSTTSGNWASALTWASVSMTGTITTSTTTINISGAGTSFLTELAVGSILITSGGNTIGTVANIASNTSLTLVANANSNNTDILYKAQVVPTSKDDVLISDGTTVTLNVSAVMRSVIVNNGATLNVNSGLVFKVGSETVLGNFTVNSGGMFSLGSGSDKSTVIVYGNYTNYGETIFYKSDVLIRGNLITPSTSSLQNNGNVIVGGDIIGKFDISGQAGAGIIYALDPYATVDITPTSINNNVIPGTFPSGETAELIGIVNTVIYGGDCTFIVNNISNATVCSGSNVVFTVSTSGTTPTYQWQVNTNGSGWVNLTNGLIYSGVTTSNLTIIGVDILMNNFKYRAKITAGSPTTCTKNGNYGILTVNASALTITTQPISQLDCEGASVKFKAVASGTGLTFTWQRKKPLDSNFITIPVEGNISYPSIGEIKVDNVGSAQSPSGTLYQVIVNNSSGCSVTSTAATLLVNEITGVTGSTTVTQCYGTGYTYTVSTSTPSPGYVVSYKWKSSVAFGSWNDVVDGVHFTGATTATLKILNGTPSESGEYRVFVTFHSSGADCNVSSTSRTRLITFQPLLLTPSVNVIQPTCNSAFGTITVTVQTSSDTYSFDNGLSYQISNIKSGLVVGNYNVIIKNLSGCISSTRSVTLKSANNVWNGSVWSNSTSPISTENIEFNANYTSTADILACSCTVTSGIVTIPSGNNLILDGKLTVTSPGSLIFEDSSSLVQKNTFIGANTGNIIYKRYASIRNTDYTYWSSPVKGYTLGGVSQNKTLSDKYYSFNSILENWQQESAATVMTNGIGYIVRGPEPIISPPIPAPLGIYEASFVGEPNNGNLLITSIISDKSYLLGNPYPSAISADLFLAANAGVLNGTIYFWTHNTKIGTNVSNPGSGVIAYSNDDYATYNATGGVGASLPDLGSNTSAAPSGNTGINNNTIPNGSIAVGQGFFGSSKTTLSGSSIVFNNRMRLAGGTTLLDGSIVNGQFFKTRNPKIIKTIEKKRIWLNLTNTQGAFKQILIGYITDATNEYDERFDGESFDGNEFLDFYSINTNKNLVIQGRSLPFEENDEVPLGYRTTIDGNFTINIGQVDDSFINQAVFIEDKLTNTVFDLKNGNYTFSTVTGTFNDRFILKYKSPEKTLGSSDLNFTENKVLVSCKNKQIKIYSFVESIIKVTIYDLLGKQIFQKNNINNFELSIANLVPNHQTFIVKTSLLNGKIVTNKIIF</sequence>
<feature type="signal peptide" evidence="1">
    <location>
        <begin position="1"/>
        <end position="20"/>
    </location>
</feature>
<comment type="caution">
    <text evidence="2">The sequence shown here is derived from an EMBL/GenBank/DDBJ whole genome shotgun (WGS) entry which is preliminary data.</text>
</comment>
<evidence type="ECO:0000313" key="3">
    <source>
        <dbReference type="Proteomes" id="UP000295479"/>
    </source>
</evidence>
<proteinExistence type="predicted"/>
<dbReference type="OrthoDB" id="1652165at2"/>
<protein>
    <submittedName>
        <fullName evidence="2">T9SS sorting signal type C domain-containing protein</fullName>
    </submittedName>
</protein>
<dbReference type="AlphaFoldDB" id="A0A4R5CPP0"/>
<evidence type="ECO:0000313" key="2">
    <source>
        <dbReference type="EMBL" id="TDD99604.1"/>
    </source>
</evidence>
<dbReference type="Gene3D" id="2.60.40.10">
    <property type="entry name" value="Immunoglobulins"/>
    <property type="match status" value="1"/>
</dbReference>
<dbReference type="NCBIfam" id="NF033708">
    <property type="entry name" value="T9SS_Cterm_ChiA"/>
    <property type="match status" value="1"/>
</dbReference>
<evidence type="ECO:0000256" key="1">
    <source>
        <dbReference type="SAM" id="SignalP"/>
    </source>
</evidence>
<gene>
    <name evidence="2" type="ORF">E0F76_02445</name>
</gene>
<accession>A0A4R5CPP0</accession>
<dbReference type="Proteomes" id="UP000295479">
    <property type="component" value="Unassembled WGS sequence"/>
</dbReference>
<feature type="chain" id="PRO_5020385864" evidence="1">
    <location>
        <begin position="21"/>
        <end position="1241"/>
    </location>
</feature>
<name>A0A4R5CPP0_9FLAO</name>
<reference evidence="2 3" key="1">
    <citation type="submission" date="2019-03" db="EMBL/GenBank/DDBJ databases">
        <title>Flavobacterium AR-3-4 sp. nov. isolated from arctic soil.</title>
        <authorList>
            <person name="Chaudhary D.K."/>
        </authorList>
    </citation>
    <scope>NUCLEOTIDE SEQUENCE [LARGE SCALE GENOMIC DNA]</scope>
    <source>
        <strain evidence="2 3">AR-3-4</strain>
    </source>
</reference>
<dbReference type="EMBL" id="SMFK01000001">
    <property type="protein sequence ID" value="TDD99604.1"/>
    <property type="molecule type" value="Genomic_DNA"/>
</dbReference>
<dbReference type="InterPro" id="IPR013783">
    <property type="entry name" value="Ig-like_fold"/>
</dbReference>
<organism evidence="2 3">
    <name type="scientific">Flavobacterium cellulosilyticum</name>
    <dbReference type="NCBI Taxonomy" id="2541731"/>
    <lineage>
        <taxon>Bacteria</taxon>
        <taxon>Pseudomonadati</taxon>
        <taxon>Bacteroidota</taxon>
        <taxon>Flavobacteriia</taxon>
        <taxon>Flavobacteriales</taxon>
        <taxon>Flavobacteriaceae</taxon>
        <taxon>Flavobacterium</taxon>
    </lineage>
</organism>